<organism evidence="2 3">
    <name type="scientific">Decorospora gaudefroyi</name>
    <dbReference type="NCBI Taxonomy" id="184978"/>
    <lineage>
        <taxon>Eukaryota</taxon>
        <taxon>Fungi</taxon>
        <taxon>Dikarya</taxon>
        <taxon>Ascomycota</taxon>
        <taxon>Pezizomycotina</taxon>
        <taxon>Dothideomycetes</taxon>
        <taxon>Pleosporomycetidae</taxon>
        <taxon>Pleosporales</taxon>
        <taxon>Pleosporineae</taxon>
        <taxon>Pleosporaceae</taxon>
        <taxon>Decorospora</taxon>
    </lineage>
</organism>
<reference evidence="2" key="1">
    <citation type="submission" date="2020-01" db="EMBL/GenBank/DDBJ databases">
        <authorList>
            <consortium name="DOE Joint Genome Institute"/>
            <person name="Haridas S."/>
            <person name="Albert R."/>
            <person name="Binder M."/>
            <person name="Bloem J."/>
            <person name="Labutti K."/>
            <person name="Salamov A."/>
            <person name="Andreopoulos B."/>
            <person name="Baker S.E."/>
            <person name="Barry K."/>
            <person name="Bills G."/>
            <person name="Bluhm B.H."/>
            <person name="Cannon C."/>
            <person name="Castanera R."/>
            <person name="Culley D.E."/>
            <person name="Daum C."/>
            <person name="Ezra D."/>
            <person name="Gonzalez J.B."/>
            <person name="Henrissat B."/>
            <person name="Kuo A."/>
            <person name="Liang C."/>
            <person name="Lipzen A."/>
            <person name="Lutzoni F."/>
            <person name="Magnuson J."/>
            <person name="Mondo S."/>
            <person name="Nolan M."/>
            <person name="Ohm R."/>
            <person name="Pangilinan J."/>
            <person name="Park H.-J."/>
            <person name="Ramirez L."/>
            <person name="Alfaro M."/>
            <person name="Sun H."/>
            <person name="Tritt A."/>
            <person name="Yoshinaga Y."/>
            <person name="Zwiers L.-H."/>
            <person name="Turgeon B.G."/>
            <person name="Goodwin S.B."/>
            <person name="Spatafora J.W."/>
            <person name="Crous P.W."/>
            <person name="Grigoriev I.V."/>
        </authorList>
    </citation>
    <scope>NUCLEOTIDE SEQUENCE</scope>
    <source>
        <strain evidence="2">P77</strain>
    </source>
</reference>
<evidence type="ECO:0000313" key="2">
    <source>
        <dbReference type="EMBL" id="KAF1839515.1"/>
    </source>
</evidence>
<accession>A0A6A5KLY2</accession>
<dbReference type="Proteomes" id="UP000800040">
    <property type="component" value="Unassembled WGS sequence"/>
</dbReference>
<evidence type="ECO:0000313" key="3">
    <source>
        <dbReference type="Proteomes" id="UP000800040"/>
    </source>
</evidence>
<sequence length="194" mass="21642">MHHISHVVSLPGNRYSLNNNNDTRFNPTHLLEMCTAAQFHAHSPPLGSRPPSPPSGLRKQSTLNPLVLSRQDSGTWSGSYADTYSDLSFTPSSLHRQQSWPNPFEDPSYVWHSPTGSVPASPHESRAALVGGTKQLNRLKARMVDELAERLRLSLKTLLTGLKKVGSRRKKPARITGKDIEYYSMTCPRRVFGN</sequence>
<protein>
    <submittedName>
        <fullName evidence="2">Uncharacterized protein</fullName>
    </submittedName>
</protein>
<gene>
    <name evidence="2" type="ORF">BDW02DRAFT_155741</name>
</gene>
<dbReference type="AlphaFoldDB" id="A0A6A5KLY2"/>
<feature type="region of interest" description="Disordered" evidence="1">
    <location>
        <begin position="41"/>
        <end position="60"/>
    </location>
</feature>
<proteinExistence type="predicted"/>
<dbReference type="EMBL" id="ML975245">
    <property type="protein sequence ID" value="KAF1839515.1"/>
    <property type="molecule type" value="Genomic_DNA"/>
</dbReference>
<name>A0A6A5KLY2_9PLEO</name>
<evidence type="ECO:0000256" key="1">
    <source>
        <dbReference type="SAM" id="MobiDB-lite"/>
    </source>
</evidence>
<keyword evidence="3" id="KW-1185">Reference proteome</keyword>